<dbReference type="Proteomes" id="UP000029868">
    <property type="component" value="Unassembled WGS sequence"/>
</dbReference>
<gene>
    <name evidence="2" type="ORF">GAB14E_0794</name>
</gene>
<evidence type="ECO:0000313" key="2">
    <source>
        <dbReference type="EMBL" id="KGJ86521.1"/>
    </source>
</evidence>
<dbReference type="OrthoDB" id="9814178at2"/>
<dbReference type="PIRSF" id="PIRSF016660">
    <property type="entry name" value="YedI"/>
    <property type="match status" value="1"/>
</dbReference>
<proteinExistence type="predicted"/>
<feature type="transmembrane region" description="Helical" evidence="1">
    <location>
        <begin position="176"/>
        <end position="199"/>
    </location>
</feature>
<evidence type="ECO:0008006" key="4">
    <source>
        <dbReference type="Google" id="ProtNLM"/>
    </source>
</evidence>
<dbReference type="PATRIC" id="fig|28229.3.peg.4741"/>
<evidence type="ECO:0000256" key="1">
    <source>
        <dbReference type="SAM" id="Phobius"/>
    </source>
</evidence>
<feature type="transmembrane region" description="Helical" evidence="1">
    <location>
        <begin position="72"/>
        <end position="101"/>
    </location>
</feature>
<keyword evidence="1" id="KW-1133">Transmembrane helix</keyword>
<dbReference type="Pfam" id="PF05661">
    <property type="entry name" value="DUF808"/>
    <property type="match status" value="1"/>
</dbReference>
<reference evidence="2 3" key="1">
    <citation type="submission" date="2014-08" db="EMBL/GenBank/DDBJ databases">
        <title>Genomic and Phenotypic Diversity of Colwellia psychrerythraea strains from Disparate Marine Basins.</title>
        <authorList>
            <person name="Techtmann S.M."/>
            <person name="Stelling S.C."/>
            <person name="Utturkar S.M."/>
            <person name="Alshibli N."/>
            <person name="Harris A."/>
            <person name="Brown S.D."/>
            <person name="Hazen T.C."/>
        </authorList>
    </citation>
    <scope>NUCLEOTIDE SEQUENCE [LARGE SCALE GENOMIC DNA]</scope>
    <source>
        <strain evidence="2 3">GAB14E</strain>
    </source>
</reference>
<sequence length="320" mass="34451">MAGASLLTLLDDIAMLLDDVAVLSKVAAKKTAGVLGDDLAVNAEQLSGGLKADRELPVVWAVFKGSMLNKAILVPIALLLSYFLPVVIMPLLMLGGAYLCYEGFEKVWHKFSHKVEHKQQHEQRVAALQDETVNITLYEKDKIKGAIRTDFILSAEIIIIALGTVADKAITTQISVLVFIAILMTIGVYGLVAGIVKIDDGGFLLIKDKSISLWGKFKRALGYFMIAFAPKLMKFLAVAGTIAMWLVGGSLITHGVPAFHHFIESAIHFAGNLPIFSGLLVAITPLLIDLVVGFVLGAVLVFASLAVMAITKKKNKPVSE</sequence>
<name>A0A099K851_COLPS</name>
<dbReference type="RefSeq" id="WP_033084641.1">
    <property type="nucleotide sequence ID" value="NZ_JQEC01000075.1"/>
</dbReference>
<feature type="transmembrane region" description="Helical" evidence="1">
    <location>
        <begin position="286"/>
        <end position="310"/>
    </location>
</feature>
<accession>A0A099K851</accession>
<keyword evidence="1" id="KW-0472">Membrane</keyword>
<dbReference type="AlphaFoldDB" id="A0A099K851"/>
<keyword evidence="1" id="KW-0812">Transmembrane</keyword>
<organism evidence="2 3">
    <name type="scientific">Colwellia psychrerythraea</name>
    <name type="common">Vibrio psychroerythus</name>
    <dbReference type="NCBI Taxonomy" id="28229"/>
    <lineage>
        <taxon>Bacteria</taxon>
        <taxon>Pseudomonadati</taxon>
        <taxon>Pseudomonadota</taxon>
        <taxon>Gammaproteobacteria</taxon>
        <taxon>Alteromonadales</taxon>
        <taxon>Colwelliaceae</taxon>
        <taxon>Colwellia</taxon>
    </lineage>
</organism>
<comment type="caution">
    <text evidence="2">The sequence shown here is derived from an EMBL/GenBank/DDBJ whole genome shotgun (WGS) entry which is preliminary data.</text>
</comment>
<dbReference type="GO" id="GO:0005886">
    <property type="term" value="C:plasma membrane"/>
    <property type="evidence" value="ECO:0007669"/>
    <property type="project" value="TreeGrafter"/>
</dbReference>
<protein>
    <recommendedName>
        <fullName evidence="4">DUF808 domain-containing protein</fullName>
    </recommendedName>
</protein>
<dbReference type="InterPro" id="IPR008526">
    <property type="entry name" value="YedI"/>
</dbReference>
<dbReference type="PANTHER" id="PTHR30503">
    <property type="entry name" value="INNER MEMBRANE PROTEIN YEDI"/>
    <property type="match status" value="1"/>
</dbReference>
<dbReference type="EMBL" id="JQEC01000075">
    <property type="protein sequence ID" value="KGJ86521.1"/>
    <property type="molecule type" value="Genomic_DNA"/>
</dbReference>
<evidence type="ECO:0000313" key="3">
    <source>
        <dbReference type="Proteomes" id="UP000029868"/>
    </source>
</evidence>
<dbReference type="PANTHER" id="PTHR30503:SF3">
    <property type="entry name" value="INNER MEMBRANE PROTEIN YEDI"/>
    <property type="match status" value="1"/>
</dbReference>